<reference evidence="1" key="1">
    <citation type="submission" date="2015-05" db="EMBL/GenBank/DDBJ databases">
        <title>Permanent draft genome of Rhodopirellula islandicus K833.</title>
        <authorList>
            <person name="Kizina J."/>
            <person name="Richter M."/>
            <person name="Glockner F.O."/>
            <person name="Harder J."/>
        </authorList>
    </citation>
    <scope>NUCLEOTIDE SEQUENCE [LARGE SCALE GENOMIC DNA]</scope>
    <source>
        <strain evidence="1">K833</strain>
    </source>
</reference>
<gene>
    <name evidence="1" type="ORF">RISK_004791</name>
</gene>
<proteinExistence type="predicted"/>
<dbReference type="AlphaFoldDB" id="A0A0J1B8W5"/>
<name>A0A0J1B8W5_RHOIS</name>
<evidence type="ECO:0000313" key="1">
    <source>
        <dbReference type="EMBL" id="KLU03162.1"/>
    </source>
</evidence>
<dbReference type="PATRIC" id="fig|595434.4.peg.4551"/>
<dbReference type="Proteomes" id="UP000036367">
    <property type="component" value="Unassembled WGS sequence"/>
</dbReference>
<evidence type="ECO:0000313" key="2">
    <source>
        <dbReference type="Proteomes" id="UP000036367"/>
    </source>
</evidence>
<accession>A0A0J1B8W5</accession>
<sequence>MRAEPPHQAVGFNLHSLIRMHSKVSHPQTHMRFDRADTLLGQTNACSTGS</sequence>
<organism evidence="1 2">
    <name type="scientific">Rhodopirellula islandica</name>
    <dbReference type="NCBI Taxonomy" id="595434"/>
    <lineage>
        <taxon>Bacteria</taxon>
        <taxon>Pseudomonadati</taxon>
        <taxon>Planctomycetota</taxon>
        <taxon>Planctomycetia</taxon>
        <taxon>Pirellulales</taxon>
        <taxon>Pirellulaceae</taxon>
        <taxon>Rhodopirellula</taxon>
    </lineage>
</organism>
<dbReference type="STRING" id="595434.RISK_004791"/>
<protein>
    <submittedName>
        <fullName evidence="1">Uncharacterized protein</fullName>
    </submittedName>
</protein>
<keyword evidence="2" id="KW-1185">Reference proteome</keyword>
<dbReference type="EMBL" id="LECT01000040">
    <property type="protein sequence ID" value="KLU03162.1"/>
    <property type="molecule type" value="Genomic_DNA"/>
</dbReference>
<comment type="caution">
    <text evidence="1">The sequence shown here is derived from an EMBL/GenBank/DDBJ whole genome shotgun (WGS) entry which is preliminary data.</text>
</comment>